<dbReference type="InterPro" id="IPR002477">
    <property type="entry name" value="Peptidoglycan-bd-like"/>
</dbReference>
<feature type="short sequence motif" description="Cysteine switch" evidence="9">
    <location>
        <begin position="80"/>
        <end position="87"/>
    </location>
</feature>
<feature type="binding site" evidence="8">
    <location>
        <position position="147"/>
    </location>
    <ligand>
        <name>Ca(2+)</name>
        <dbReference type="ChEBI" id="CHEBI:29108"/>
        <label>2</label>
    </ligand>
</feature>
<keyword evidence="5 8" id="KW-0862">Zinc</keyword>
<evidence type="ECO:0000256" key="5">
    <source>
        <dbReference type="ARBA" id="ARBA00022833"/>
    </source>
</evidence>
<dbReference type="Proteomes" id="UP000002852">
    <property type="component" value="Unassembled WGS sequence"/>
</dbReference>
<evidence type="ECO:0000256" key="9">
    <source>
        <dbReference type="PIRSR" id="PIRSR621190-5"/>
    </source>
</evidence>
<evidence type="ECO:0000313" key="14">
    <source>
        <dbReference type="Proteomes" id="UP000002852"/>
    </source>
</evidence>
<dbReference type="PANTHER" id="PTHR10201">
    <property type="entry name" value="MATRIX METALLOPROTEINASE"/>
    <property type="match status" value="1"/>
</dbReference>
<dbReference type="GeneTree" id="ENSGT00940000156340"/>
<reference evidence="14" key="1">
    <citation type="submission" date="2012-01" db="EMBL/GenBank/DDBJ databases">
        <authorList>
            <person name="Walter R."/>
            <person name="Schartl M."/>
            <person name="Warren W."/>
        </authorList>
    </citation>
    <scope>NUCLEOTIDE SEQUENCE [LARGE SCALE GENOMIC DNA]</scope>
    <source>
        <strain evidence="14">JP 163 A</strain>
    </source>
</reference>
<dbReference type="Gene3D" id="3.40.390.10">
    <property type="entry name" value="Collagenase (Catalytic Domain)"/>
    <property type="match status" value="1"/>
</dbReference>
<accession>A0A3B5R8F3</accession>
<evidence type="ECO:0000256" key="7">
    <source>
        <dbReference type="ARBA" id="ARBA00023145"/>
    </source>
</evidence>
<dbReference type="PRINTS" id="PR00138">
    <property type="entry name" value="MATRIXIN"/>
</dbReference>
<dbReference type="PANTHER" id="PTHR10201:SF306">
    <property type="entry name" value="MATRILYSIN-LIKE"/>
    <property type="match status" value="1"/>
</dbReference>
<dbReference type="SUPFAM" id="SSF47090">
    <property type="entry name" value="PGBD-like"/>
    <property type="match status" value="1"/>
</dbReference>
<dbReference type="InterPro" id="IPR021190">
    <property type="entry name" value="Pept_M10A"/>
</dbReference>
<evidence type="ECO:0000256" key="1">
    <source>
        <dbReference type="ARBA" id="ARBA00022670"/>
    </source>
</evidence>
<evidence type="ECO:0000256" key="2">
    <source>
        <dbReference type="ARBA" id="ARBA00022723"/>
    </source>
</evidence>
<dbReference type="Pfam" id="PF01471">
    <property type="entry name" value="PG_binding_1"/>
    <property type="match status" value="1"/>
</dbReference>
<dbReference type="GO" id="GO:0008270">
    <property type="term" value="F:zinc ion binding"/>
    <property type="evidence" value="ECO:0007669"/>
    <property type="project" value="InterPro"/>
</dbReference>
<evidence type="ECO:0000313" key="13">
    <source>
        <dbReference type="Ensembl" id="ENSXMAP00000039852.1"/>
    </source>
</evidence>
<feature type="domain" description="Peptidase M10 metallopeptidase" evidence="11">
    <location>
        <begin position="97"/>
        <end position="150"/>
    </location>
</feature>
<dbReference type="InterPro" id="IPR024079">
    <property type="entry name" value="MetalloPept_cat_dom_sf"/>
</dbReference>
<feature type="binding site" evidence="8">
    <location>
        <position position="113"/>
    </location>
    <ligand>
        <name>Ca(2+)</name>
        <dbReference type="ChEBI" id="CHEBI:29108"/>
        <label>1</label>
    </ligand>
</feature>
<comment type="cofactor">
    <cofactor evidence="8">
        <name>Ca(2+)</name>
        <dbReference type="ChEBI" id="CHEBI:29108"/>
    </cofactor>
    <text evidence="8">Can bind about 5 Ca(2+) ions per subunit.</text>
</comment>
<dbReference type="GO" id="GO:0030198">
    <property type="term" value="P:extracellular matrix organization"/>
    <property type="evidence" value="ECO:0007669"/>
    <property type="project" value="TreeGrafter"/>
</dbReference>
<evidence type="ECO:0000256" key="4">
    <source>
        <dbReference type="ARBA" id="ARBA00022801"/>
    </source>
</evidence>
<feature type="chain" id="PRO_5017405571" evidence="10">
    <location>
        <begin position="22"/>
        <end position="155"/>
    </location>
</feature>
<evidence type="ECO:0000256" key="10">
    <source>
        <dbReference type="SAM" id="SignalP"/>
    </source>
</evidence>
<keyword evidence="3 10" id="KW-0732">Signal</keyword>
<dbReference type="InterPro" id="IPR036365">
    <property type="entry name" value="PGBD-like_sf"/>
</dbReference>
<evidence type="ECO:0000256" key="3">
    <source>
        <dbReference type="ARBA" id="ARBA00022729"/>
    </source>
</evidence>
<keyword evidence="14" id="KW-1185">Reference proteome</keyword>
<protein>
    <submittedName>
        <fullName evidence="13">Matrix metallopeptidase 20b (enamelysin)</fullName>
    </submittedName>
</protein>
<keyword evidence="4" id="KW-0378">Hydrolase</keyword>
<organism evidence="13 14">
    <name type="scientific">Xiphophorus maculatus</name>
    <name type="common">Southern platyfish</name>
    <name type="synonym">Platypoecilus maculatus</name>
    <dbReference type="NCBI Taxonomy" id="8083"/>
    <lineage>
        <taxon>Eukaryota</taxon>
        <taxon>Metazoa</taxon>
        <taxon>Chordata</taxon>
        <taxon>Craniata</taxon>
        <taxon>Vertebrata</taxon>
        <taxon>Euteleostomi</taxon>
        <taxon>Actinopterygii</taxon>
        <taxon>Neopterygii</taxon>
        <taxon>Teleostei</taxon>
        <taxon>Neoteleostei</taxon>
        <taxon>Acanthomorphata</taxon>
        <taxon>Ovalentaria</taxon>
        <taxon>Atherinomorphae</taxon>
        <taxon>Cyprinodontiformes</taxon>
        <taxon>Poeciliidae</taxon>
        <taxon>Poeciliinae</taxon>
        <taxon>Xiphophorus</taxon>
    </lineage>
</organism>
<feature type="binding site" description="in inhibited form" evidence="8">
    <location>
        <position position="82"/>
    </location>
    <ligand>
        <name>Zn(2+)</name>
        <dbReference type="ChEBI" id="CHEBI:29105"/>
        <label>2</label>
        <note>catalytic</note>
    </ligand>
</feature>
<dbReference type="GO" id="GO:0031012">
    <property type="term" value="C:extracellular matrix"/>
    <property type="evidence" value="ECO:0007669"/>
    <property type="project" value="InterPro"/>
</dbReference>
<dbReference type="GO" id="GO:0004222">
    <property type="term" value="F:metalloendopeptidase activity"/>
    <property type="evidence" value="ECO:0007669"/>
    <property type="project" value="InterPro"/>
</dbReference>
<dbReference type="GO" id="GO:0030574">
    <property type="term" value="P:collagen catabolic process"/>
    <property type="evidence" value="ECO:0007669"/>
    <property type="project" value="TreeGrafter"/>
</dbReference>
<feature type="signal peptide" evidence="10">
    <location>
        <begin position="1"/>
        <end position="21"/>
    </location>
</feature>
<dbReference type="InterPro" id="IPR021158">
    <property type="entry name" value="Pept_M10A_Zn_BS"/>
</dbReference>
<proteinExistence type="predicted"/>
<keyword evidence="7" id="KW-0865">Zymogen</keyword>
<reference evidence="14" key="2">
    <citation type="journal article" date="2013" name="Nat. Genet.">
        <title>The genome of the platyfish, Xiphophorus maculatus, provides insights into evolutionary adaptation and several complex traits.</title>
        <authorList>
            <person name="Schartl M."/>
            <person name="Walter R.B."/>
            <person name="Shen Y."/>
            <person name="Garcia T."/>
            <person name="Catchen J."/>
            <person name="Amores A."/>
            <person name="Braasch I."/>
            <person name="Chalopin D."/>
            <person name="Volff J.N."/>
            <person name="Lesch K.P."/>
            <person name="Bisazza A."/>
            <person name="Minx P."/>
            <person name="Hillier L."/>
            <person name="Wilson R.K."/>
            <person name="Fuerstenberg S."/>
            <person name="Boore J."/>
            <person name="Searle S."/>
            <person name="Postlethwait J.H."/>
            <person name="Warren W.C."/>
        </authorList>
    </citation>
    <scope>NUCLEOTIDE SEQUENCE [LARGE SCALE GENOMIC DNA]</scope>
    <source>
        <strain evidence="14">JP 163 A</strain>
    </source>
</reference>
<keyword evidence="2 8" id="KW-0479">Metal-binding</keyword>
<dbReference type="SUPFAM" id="SSF55486">
    <property type="entry name" value="Metalloproteases ('zincins'), catalytic domain"/>
    <property type="match status" value="1"/>
</dbReference>
<keyword evidence="6" id="KW-0482">Metalloprotease</keyword>
<sequence>MSDMLLSCCILVLLLTDSGFTAPTAIPEEESSPSPETEPDLKLATVSASLLQLLKEMQMFFGLNSTGVLDSETLQVMQSPRCGVPDVEEYSHIQGTRWNKNVLTYRIGRYTRDLRSSIVDSLIESAFSVWARASGLTFVRTHSHNADIMVDSVII</sequence>
<dbReference type="GO" id="GO:0006508">
    <property type="term" value="P:proteolysis"/>
    <property type="evidence" value="ECO:0007669"/>
    <property type="project" value="UniProtKB-KW"/>
</dbReference>
<dbReference type="InterPro" id="IPR001818">
    <property type="entry name" value="Pept_M10_metallopeptidase"/>
</dbReference>
<evidence type="ECO:0000259" key="12">
    <source>
        <dbReference type="Pfam" id="PF01471"/>
    </source>
</evidence>
<evidence type="ECO:0000259" key="11">
    <source>
        <dbReference type="Pfam" id="PF00413"/>
    </source>
</evidence>
<evidence type="ECO:0000256" key="8">
    <source>
        <dbReference type="PIRSR" id="PIRSR621190-2"/>
    </source>
</evidence>
<keyword evidence="1" id="KW-0645">Protease</keyword>
<keyword evidence="8" id="KW-0106">Calcium</keyword>
<evidence type="ECO:0000256" key="6">
    <source>
        <dbReference type="ARBA" id="ARBA00023049"/>
    </source>
</evidence>
<dbReference type="Pfam" id="PF00413">
    <property type="entry name" value="Peptidase_M10"/>
    <property type="match status" value="1"/>
</dbReference>
<reference evidence="13" key="3">
    <citation type="submission" date="2025-08" db="UniProtKB">
        <authorList>
            <consortium name="Ensembl"/>
        </authorList>
    </citation>
    <scope>IDENTIFICATION</scope>
    <source>
        <strain evidence="13">JP 163 A</strain>
    </source>
</reference>
<dbReference type="PROSITE" id="PS00546">
    <property type="entry name" value="CYSTEINE_SWITCH"/>
    <property type="match status" value="1"/>
</dbReference>
<reference evidence="13" key="4">
    <citation type="submission" date="2025-09" db="UniProtKB">
        <authorList>
            <consortium name="Ensembl"/>
        </authorList>
    </citation>
    <scope>IDENTIFICATION</scope>
    <source>
        <strain evidence="13">JP 163 A</strain>
    </source>
</reference>
<dbReference type="Ensembl" id="ENSXMAT00000035078.1">
    <property type="protein sequence ID" value="ENSXMAP00000039852.1"/>
    <property type="gene ID" value="ENSXMAG00000025420.1"/>
</dbReference>
<name>A0A3B5R8F3_XIPMA</name>
<dbReference type="AlphaFoldDB" id="A0A3B5R8F3"/>
<feature type="domain" description="Peptidoglycan binding-like" evidence="12">
    <location>
        <begin position="54"/>
        <end position="77"/>
    </location>
</feature>
<comment type="cofactor">
    <cofactor evidence="8">
        <name>Zn(2+)</name>
        <dbReference type="ChEBI" id="CHEBI:29105"/>
    </cofactor>
    <text evidence="8">Binds 2 Zn(2+) ions per subunit.</text>
</comment>